<dbReference type="Gene3D" id="2.20.28.270">
    <property type="entry name" value="RNA polymerase-binding protein A"/>
    <property type="match status" value="1"/>
</dbReference>
<dbReference type="GO" id="GO:0045893">
    <property type="term" value="P:positive regulation of DNA-templated transcription"/>
    <property type="evidence" value="ECO:0007669"/>
    <property type="project" value="UniProtKB-UniRule"/>
</dbReference>
<feature type="binding site" evidence="1">
    <location>
        <position position="56"/>
    </location>
    <ligand>
        <name>Zn(2+)</name>
        <dbReference type="ChEBI" id="CHEBI:29105"/>
    </ligand>
</feature>
<proteinExistence type="inferred from homology"/>
<name>A0A542SM22_9MICO</name>
<dbReference type="GO" id="GO:0001000">
    <property type="term" value="F:bacterial-type RNA polymerase core enzyme binding"/>
    <property type="evidence" value="ECO:0007669"/>
    <property type="project" value="UniProtKB-UniRule"/>
</dbReference>
<accession>A0A542SM22</accession>
<comment type="caution">
    <text evidence="3">The sequence shown here is derived from an EMBL/GenBank/DDBJ whole genome shotgun (WGS) entry which is preliminary data.</text>
</comment>
<dbReference type="GO" id="GO:0008270">
    <property type="term" value="F:zinc ion binding"/>
    <property type="evidence" value="ECO:0007669"/>
    <property type="project" value="UniProtKB-UniRule"/>
</dbReference>
<dbReference type="AlphaFoldDB" id="A0A542SM22"/>
<evidence type="ECO:0000256" key="1">
    <source>
        <dbReference type="HAMAP-Rule" id="MF_01483"/>
    </source>
</evidence>
<protein>
    <recommendedName>
        <fullName evidence="1">RNA polymerase-binding protein RbpA</fullName>
    </recommendedName>
</protein>
<keyword evidence="4" id="KW-1185">Reference proteome</keyword>
<comment type="similarity">
    <text evidence="1">Belongs to the RNA polymerase-binding protein RbpA family.</text>
</comment>
<dbReference type="HAMAP" id="MF_01483">
    <property type="entry name" value="RbpA"/>
    <property type="match status" value="1"/>
</dbReference>
<keyword evidence="1" id="KW-0805">Transcription regulation</keyword>
<feature type="binding site" evidence="1">
    <location>
        <position position="58"/>
    </location>
    <ligand>
        <name>Zn(2+)</name>
        <dbReference type="ChEBI" id="CHEBI:29105"/>
    </ligand>
</feature>
<organism evidence="3 4">
    <name type="scientific">Rarobacter incanus</name>
    <dbReference type="NCBI Taxonomy" id="153494"/>
    <lineage>
        <taxon>Bacteria</taxon>
        <taxon>Bacillati</taxon>
        <taxon>Actinomycetota</taxon>
        <taxon>Actinomycetes</taxon>
        <taxon>Micrococcales</taxon>
        <taxon>Rarobacteraceae</taxon>
        <taxon>Rarobacter</taxon>
    </lineage>
</organism>
<keyword evidence="1" id="KW-0862">Zinc</keyword>
<sequence>MADRSLRGMSIGSKSMESDEGVDFAPRQEAIYDCPNGHTIVLPFAREAEIPAAWECRCGAEAGLRDPSLASAESDEKPQRPVRTHWDMLLERRSEDELKVLLDERLDLLRAGKLRRG</sequence>
<comment type="function">
    <text evidence="1">Binds to RNA polymerase (RNAP), stimulating transcription from principal, but not alternative sigma factor promoters.</text>
</comment>
<dbReference type="Pfam" id="PF13397">
    <property type="entry name" value="RbpA"/>
    <property type="match status" value="1"/>
</dbReference>
<dbReference type="Proteomes" id="UP000316181">
    <property type="component" value="Unassembled WGS sequence"/>
</dbReference>
<dbReference type="InterPro" id="IPR025182">
    <property type="entry name" value="RNApol-bd_RbpA"/>
</dbReference>
<evidence type="ECO:0000256" key="2">
    <source>
        <dbReference type="SAM" id="MobiDB-lite"/>
    </source>
</evidence>
<keyword evidence="1" id="KW-0804">Transcription</keyword>
<evidence type="ECO:0000313" key="3">
    <source>
        <dbReference type="EMBL" id="TQK75673.1"/>
    </source>
</evidence>
<dbReference type="EMBL" id="VFNV01000001">
    <property type="protein sequence ID" value="TQK75673.1"/>
    <property type="molecule type" value="Genomic_DNA"/>
</dbReference>
<evidence type="ECO:0000313" key="4">
    <source>
        <dbReference type="Proteomes" id="UP000316181"/>
    </source>
</evidence>
<feature type="binding site" evidence="1">
    <location>
        <position position="38"/>
    </location>
    <ligand>
        <name>Zn(2+)</name>
        <dbReference type="ChEBI" id="CHEBI:29105"/>
    </ligand>
</feature>
<keyword evidence="1" id="KW-0479">Metal-binding</keyword>
<feature type="region of interest" description="Disordered" evidence="2">
    <location>
        <begin position="1"/>
        <end position="22"/>
    </location>
</feature>
<gene>
    <name evidence="1" type="primary">rbpA</name>
    <name evidence="3" type="ORF">FB389_0305</name>
</gene>
<feature type="binding site" evidence="1">
    <location>
        <position position="34"/>
    </location>
    <ligand>
        <name>Zn(2+)</name>
        <dbReference type="ChEBI" id="CHEBI:29105"/>
    </ligand>
</feature>
<dbReference type="InterPro" id="IPR038638">
    <property type="entry name" value="RbpA_sf"/>
</dbReference>
<dbReference type="RefSeq" id="WP_142111049.1">
    <property type="nucleotide sequence ID" value="NZ_BAAATB010000003.1"/>
</dbReference>
<dbReference type="OrthoDB" id="3618415at2"/>
<comment type="subunit">
    <text evidence="1">Forms a complex with the RNAP catalytic core and with free principal sigma factors.</text>
</comment>
<reference evidence="3 4" key="1">
    <citation type="submission" date="2019-06" db="EMBL/GenBank/DDBJ databases">
        <title>Sequencing the genomes of 1000 actinobacteria strains.</title>
        <authorList>
            <person name="Klenk H.-P."/>
        </authorList>
    </citation>
    <scope>NUCLEOTIDE SEQUENCE [LARGE SCALE GENOMIC DNA]</scope>
    <source>
        <strain evidence="3 4">DSM 10596</strain>
    </source>
</reference>
<comment type="cofactor">
    <cofactor evidence="1">
        <name>Zn(2+)</name>
        <dbReference type="ChEBI" id="CHEBI:29105"/>
    </cofactor>
    <text evidence="1">Bind 1 Zn(2+) per subunit.</text>
</comment>